<dbReference type="InterPro" id="IPR012349">
    <property type="entry name" value="Split_barrel_FMN-bd"/>
</dbReference>
<dbReference type="EMBL" id="JAUHTC010000009">
    <property type="protein sequence ID" value="MDN4516681.1"/>
    <property type="molecule type" value="Genomic_DNA"/>
</dbReference>
<comment type="caution">
    <text evidence="1">The sequence shown here is derived from an EMBL/GenBank/DDBJ whole genome shotgun (WGS) entry which is preliminary data.</text>
</comment>
<keyword evidence="2" id="KW-1185">Reference proteome</keyword>
<protein>
    <submittedName>
        <fullName evidence="1">Nitroreductase family deazaflavin-dependent oxidoreductase</fullName>
    </submittedName>
</protein>
<organism evidence="1 2">
    <name type="scientific">Mycolicibacterium austroafricanum</name>
    <name type="common">Mycobacterium austroafricanum</name>
    <dbReference type="NCBI Taxonomy" id="39687"/>
    <lineage>
        <taxon>Bacteria</taxon>
        <taxon>Bacillati</taxon>
        <taxon>Actinomycetota</taxon>
        <taxon>Actinomycetes</taxon>
        <taxon>Mycobacteriales</taxon>
        <taxon>Mycobacteriaceae</taxon>
        <taxon>Mycolicibacterium</taxon>
    </lineage>
</organism>
<sequence length="191" mass="21161">MSLPTPPRAGDTSRHRQSWPYHGHVVRPLGQLQRWMYRGNRPNGLARVLNAIAARLFAAQLFSRKRDVTLQVRGFRSGATVSVPVVIADHGGRRYLVSMLGENVNWVRNLRHARGRAVLKHRGTAEVVLTEVPPADRAPILKRYLAVAPGARPHFPISRHAPLGEFSAIAAQFPVFRIDSYTPGATDGTGR</sequence>
<gene>
    <name evidence="1" type="ORF">QYF68_02440</name>
</gene>
<dbReference type="Proteomes" id="UP001172687">
    <property type="component" value="Unassembled WGS sequence"/>
</dbReference>
<evidence type="ECO:0000313" key="1">
    <source>
        <dbReference type="EMBL" id="MDN4516681.1"/>
    </source>
</evidence>
<evidence type="ECO:0000313" key="2">
    <source>
        <dbReference type="Proteomes" id="UP001172687"/>
    </source>
</evidence>
<name>A0ABT8H7F3_MYCAO</name>
<reference evidence="1" key="1">
    <citation type="submission" date="2023-07" db="EMBL/GenBank/DDBJ databases">
        <title>Degradation of tert-butanol by M. austroafricanum TBA100.</title>
        <authorList>
            <person name="Helbich S."/>
            <person name="Vainshtein Y."/>
        </authorList>
    </citation>
    <scope>NUCLEOTIDE SEQUENCE</scope>
    <source>
        <strain evidence="1">TBA100</strain>
    </source>
</reference>
<dbReference type="RefSeq" id="WP_301161206.1">
    <property type="nucleotide sequence ID" value="NZ_JAUHTC010000009.1"/>
</dbReference>
<dbReference type="Gene3D" id="2.30.110.10">
    <property type="entry name" value="Electron Transport, Fmn-binding Protein, Chain A"/>
    <property type="match status" value="1"/>
</dbReference>
<proteinExistence type="predicted"/>
<accession>A0ABT8H7F3</accession>